<proteinExistence type="predicted"/>
<protein>
    <submittedName>
        <fullName evidence="1">Uncharacterized protein</fullName>
    </submittedName>
</protein>
<organism evidence="1 2">
    <name type="scientific">Shinella curvata</name>
    <dbReference type="NCBI Taxonomy" id="1817964"/>
    <lineage>
        <taxon>Bacteria</taxon>
        <taxon>Pseudomonadati</taxon>
        <taxon>Pseudomonadota</taxon>
        <taxon>Alphaproteobacteria</taxon>
        <taxon>Hyphomicrobiales</taxon>
        <taxon>Rhizobiaceae</taxon>
        <taxon>Shinella</taxon>
    </lineage>
</organism>
<dbReference type="Proteomes" id="UP001177080">
    <property type="component" value="Unassembled WGS sequence"/>
</dbReference>
<accession>A0ABT8XNA3</accession>
<dbReference type="EMBL" id="WHSC02000029">
    <property type="protein sequence ID" value="MDO6125213.1"/>
    <property type="molecule type" value="Genomic_DNA"/>
</dbReference>
<name>A0ABT8XNA3_9HYPH</name>
<evidence type="ECO:0000313" key="1">
    <source>
        <dbReference type="EMBL" id="MDO6125213.1"/>
    </source>
</evidence>
<evidence type="ECO:0000313" key="2">
    <source>
        <dbReference type="Proteomes" id="UP001177080"/>
    </source>
</evidence>
<reference evidence="1" key="1">
    <citation type="submission" date="2022-04" db="EMBL/GenBank/DDBJ databases">
        <title>Shinella lacus sp. nov., a novel member of the genus Shinella from water.</title>
        <authorList>
            <person name="Deng Y."/>
        </authorList>
    </citation>
    <scope>NUCLEOTIDE SEQUENCE</scope>
    <source>
        <strain evidence="1">JCM 31239</strain>
    </source>
</reference>
<sequence length="67" mass="7084">MNDDLLSRLQSESSELRRRALEMDKATETRDTAMLMKGLATAMDAITALAATAGRLDGPSGLGKSGD</sequence>
<gene>
    <name evidence="1" type="ORF">GB928_028975</name>
</gene>
<comment type="caution">
    <text evidence="1">The sequence shown here is derived from an EMBL/GenBank/DDBJ whole genome shotgun (WGS) entry which is preliminary data.</text>
</comment>
<dbReference type="RefSeq" id="WP_244763718.1">
    <property type="nucleotide sequence ID" value="NZ_JALJCJ010000008.1"/>
</dbReference>
<keyword evidence="2" id="KW-1185">Reference proteome</keyword>